<reference evidence="3 4" key="1">
    <citation type="submission" date="2018-10" db="EMBL/GenBank/DDBJ databases">
        <authorList>
            <person name="Chen W.-M."/>
        </authorList>
    </citation>
    <scope>NUCLEOTIDE SEQUENCE [LARGE SCALE GENOMIC DNA]</scope>
    <source>
        <strain evidence="3 4">THS-13</strain>
    </source>
</reference>
<keyword evidence="1" id="KW-0560">Oxidoreductase</keyword>
<comment type="caution">
    <text evidence="3">The sequence shown here is derived from an EMBL/GenBank/DDBJ whole genome shotgun (WGS) entry which is preliminary data.</text>
</comment>
<keyword evidence="4" id="KW-1185">Reference proteome</keyword>
<feature type="region of interest" description="Disordered" evidence="2">
    <location>
        <begin position="59"/>
        <end position="78"/>
    </location>
</feature>
<evidence type="ECO:0000256" key="2">
    <source>
        <dbReference type="SAM" id="MobiDB-lite"/>
    </source>
</evidence>
<evidence type="ECO:0000313" key="3">
    <source>
        <dbReference type="EMBL" id="ROH93833.1"/>
    </source>
</evidence>
<evidence type="ECO:0000256" key="1">
    <source>
        <dbReference type="ARBA" id="ARBA00023002"/>
    </source>
</evidence>
<accession>A0A3N0VM12</accession>
<dbReference type="PANTHER" id="PTHR43157:SF31">
    <property type="entry name" value="PHOSPHATIDYLINOSITOL-GLYCAN BIOSYNTHESIS CLASS F PROTEIN"/>
    <property type="match status" value="1"/>
</dbReference>
<gene>
    <name evidence="3" type="ORF">ED208_01990</name>
</gene>
<dbReference type="NCBIfam" id="NF004513">
    <property type="entry name" value="PRK05854.1"/>
    <property type="match status" value="1"/>
</dbReference>
<dbReference type="Gene3D" id="3.40.50.720">
    <property type="entry name" value="NAD(P)-binding Rossmann-like Domain"/>
    <property type="match status" value="1"/>
</dbReference>
<dbReference type="PRINTS" id="PR00081">
    <property type="entry name" value="GDHRDH"/>
</dbReference>
<dbReference type="EMBL" id="RJVO01000001">
    <property type="protein sequence ID" value="ROH93833.1"/>
    <property type="molecule type" value="Genomic_DNA"/>
</dbReference>
<dbReference type="PANTHER" id="PTHR43157">
    <property type="entry name" value="PHOSPHATIDYLINOSITOL-GLYCAN BIOSYNTHESIS CLASS F PROTEIN-RELATED"/>
    <property type="match status" value="1"/>
</dbReference>
<dbReference type="InterPro" id="IPR002347">
    <property type="entry name" value="SDR_fam"/>
</dbReference>
<dbReference type="AlphaFoldDB" id="A0A3N0VM12"/>
<organism evidence="3 4">
    <name type="scientific">Stagnimonas aquatica</name>
    <dbReference type="NCBI Taxonomy" id="2689987"/>
    <lineage>
        <taxon>Bacteria</taxon>
        <taxon>Pseudomonadati</taxon>
        <taxon>Pseudomonadota</taxon>
        <taxon>Gammaproteobacteria</taxon>
        <taxon>Nevskiales</taxon>
        <taxon>Nevskiaceae</taxon>
        <taxon>Stagnimonas</taxon>
    </lineage>
</organism>
<dbReference type="InParanoid" id="A0A3N0VM12"/>
<dbReference type="InterPro" id="IPR036291">
    <property type="entry name" value="NAD(P)-bd_dom_sf"/>
</dbReference>
<dbReference type="Pfam" id="PF00106">
    <property type="entry name" value="adh_short"/>
    <property type="match status" value="1"/>
</dbReference>
<dbReference type="GO" id="GO:0016491">
    <property type="term" value="F:oxidoreductase activity"/>
    <property type="evidence" value="ECO:0007669"/>
    <property type="project" value="UniProtKB-KW"/>
</dbReference>
<dbReference type="NCBIfam" id="NF004846">
    <property type="entry name" value="PRK06197.1"/>
    <property type="match status" value="1"/>
</dbReference>
<protein>
    <submittedName>
        <fullName evidence="3">SDR family NAD(P)-dependent oxidoreductase</fullName>
    </submittedName>
</protein>
<proteinExistence type="predicted"/>
<dbReference type="Proteomes" id="UP000282106">
    <property type="component" value="Unassembled WGS sequence"/>
</dbReference>
<dbReference type="SUPFAM" id="SSF51735">
    <property type="entry name" value="NAD(P)-binding Rossmann-fold domains"/>
    <property type="match status" value="1"/>
</dbReference>
<name>A0A3N0VM12_9GAMM</name>
<sequence>MLSALADGGSCACASGADSQPSNNPLARSPRLVFRYRIVSSRRALWMRFALVYRSTDEATSSKPGIRPRASAMDASGMSKNAWTPAQLPTLDGRRALVTGAASGIGYETAAALAARGAEVLLADRNELGGAAAVQRIRAQWPNAQVRFLPLDLGELAGIRRFAEQLLDDGRPLDILANIAGILPPVQRATTRDGFELKFGINVLGHFALTGWLLPALLKAPAARVVNVSSLVQRTGRIHFDDLQTERGYASQRVYGQAKLACLMLALRLHELARAQGVPLMSLAAHPGIARTALGSDRRQQSGHRLRDRMEERIQGWVFRWLGQDPPEGALPVIYAAADPHAQSGGFYGPDGFGELRGAPTAVTPSSNARDPDAQQRLWQVCEQLTGLRYRL</sequence>
<evidence type="ECO:0000313" key="4">
    <source>
        <dbReference type="Proteomes" id="UP000282106"/>
    </source>
</evidence>